<name>A0A3L8P7J0_9ACTN</name>
<dbReference type="Proteomes" id="UP000281708">
    <property type="component" value="Unassembled WGS sequence"/>
</dbReference>
<sequence length="70" mass="7269">MEMSGKLALLVGGAVGYVLGTRAGRERFDQIAERAQGLWADPTVQQLVEQARGKAASAAGSHASASGRTR</sequence>
<dbReference type="EMBL" id="RDBE01000002">
    <property type="protein sequence ID" value="RLV50348.1"/>
    <property type="molecule type" value="Genomic_DNA"/>
</dbReference>
<feature type="region of interest" description="Disordered" evidence="1">
    <location>
        <begin position="51"/>
        <end position="70"/>
    </location>
</feature>
<evidence type="ECO:0000313" key="2">
    <source>
        <dbReference type="EMBL" id="RLV50348.1"/>
    </source>
</evidence>
<keyword evidence="3" id="KW-1185">Reference proteome</keyword>
<evidence type="ECO:0000313" key="3">
    <source>
        <dbReference type="Proteomes" id="UP000281708"/>
    </source>
</evidence>
<reference evidence="2 3" key="1">
    <citation type="submission" date="2018-10" db="EMBL/GenBank/DDBJ databases">
        <title>Marmoricola sp. 4Q3S-7 whole genome shotgun sequence.</title>
        <authorList>
            <person name="Li F."/>
        </authorList>
    </citation>
    <scope>NUCLEOTIDE SEQUENCE [LARGE SCALE GENOMIC DNA]</scope>
    <source>
        <strain evidence="2 3">4Q3S-7</strain>
    </source>
</reference>
<protein>
    <recommendedName>
        <fullName evidence="4">YtxH domain-containing protein</fullName>
    </recommendedName>
</protein>
<gene>
    <name evidence="2" type="ORF">D9V37_04665</name>
</gene>
<comment type="caution">
    <text evidence="2">The sequence shown here is derived from an EMBL/GenBank/DDBJ whole genome shotgun (WGS) entry which is preliminary data.</text>
</comment>
<evidence type="ECO:0008006" key="4">
    <source>
        <dbReference type="Google" id="ProtNLM"/>
    </source>
</evidence>
<dbReference type="AlphaFoldDB" id="A0A3L8P7J0"/>
<accession>A0A3L8P7J0</accession>
<proteinExistence type="predicted"/>
<organism evidence="2 3">
    <name type="scientific">Nocardioides mangrovicus</name>
    <dbReference type="NCBI Taxonomy" id="2478913"/>
    <lineage>
        <taxon>Bacteria</taxon>
        <taxon>Bacillati</taxon>
        <taxon>Actinomycetota</taxon>
        <taxon>Actinomycetes</taxon>
        <taxon>Propionibacteriales</taxon>
        <taxon>Nocardioidaceae</taxon>
        <taxon>Nocardioides</taxon>
    </lineage>
</organism>
<evidence type="ECO:0000256" key="1">
    <source>
        <dbReference type="SAM" id="MobiDB-lite"/>
    </source>
</evidence>
<feature type="compositionally biased region" description="Low complexity" evidence="1">
    <location>
        <begin position="53"/>
        <end position="70"/>
    </location>
</feature>